<evidence type="ECO:0008006" key="4">
    <source>
        <dbReference type="Google" id="ProtNLM"/>
    </source>
</evidence>
<dbReference type="KEGG" id="apal:BN85412250"/>
<dbReference type="STRING" id="1318466.BN85412250"/>
<dbReference type="PROSITE" id="PS51257">
    <property type="entry name" value="PROKAR_LIPOPROTEIN"/>
    <property type="match status" value="1"/>
</dbReference>
<accession>U4KLN7</accession>
<evidence type="ECO:0000256" key="1">
    <source>
        <dbReference type="SAM" id="SignalP"/>
    </source>
</evidence>
<dbReference type="RefSeq" id="WP_030003685.1">
    <property type="nucleotide sequence ID" value="NC_022538.1"/>
</dbReference>
<feature type="signal peptide" evidence="1">
    <location>
        <begin position="1"/>
        <end position="24"/>
    </location>
</feature>
<dbReference type="OrthoDB" id="383625at2"/>
<evidence type="ECO:0000313" key="2">
    <source>
        <dbReference type="EMBL" id="CCV64802.1"/>
    </source>
</evidence>
<reference evidence="2 3" key="1">
    <citation type="journal article" date="2013" name="J. Mol. Microbiol. Biotechnol.">
        <title>Analysis of the Complete Genomes of Acholeplasma brassicae , A. palmae and A. laidlawii and Their Comparison to the Obligate Parasites from ' Candidatus Phytoplasma'.</title>
        <authorList>
            <person name="Kube M."/>
            <person name="Siewert C."/>
            <person name="Migdoll A.M."/>
            <person name="Duduk B."/>
            <person name="Holz S."/>
            <person name="Rabus R."/>
            <person name="Seemuller E."/>
            <person name="Mitrovic J."/>
            <person name="Muller I."/>
            <person name="Buttner C."/>
            <person name="Reinhardt R."/>
        </authorList>
    </citation>
    <scope>NUCLEOTIDE SEQUENCE [LARGE SCALE GENOMIC DNA]</scope>
    <source>
        <strain evidence="2 3">J233</strain>
    </source>
</reference>
<dbReference type="EMBL" id="FO681347">
    <property type="protein sequence ID" value="CCV64802.1"/>
    <property type="molecule type" value="Genomic_DNA"/>
</dbReference>
<dbReference type="HOGENOM" id="CLU_300291_0_0_14"/>
<name>U4KLN7_ALTPJ</name>
<keyword evidence="1" id="KW-0732">Signal</keyword>
<sequence length="997" mass="111853">MSQTKTLKKFALLLVSVLSIFILAACSTGNKTPYGDISNDTTYIEINGKSVSQKELYDALRYNANDHLLKFFDEKTFESELSNIDFTKDADRIEVEKTINSVIFGQTDIATIAKLSEVSRARSIIKYVDNLVLTDPSLIAEKDALITEISNVVSTAVNSFDSENDNKDFKFNYSDKLLNRYKLAYAQKLFAKAQLTKLQETEKGKSKPDANYITDEAMVAKYNSDYKGKFNTVSALIVKFDNEKEAEIARYNRGLKSNSDGSWFKLPNISDAATLNDILANTSTEVSKDSKAYAKSILENKEHITITNEMKTNGINPASSEYATFYSKYTINIERDTALSNEEVLSVFVEIYNELNTYSNITTNVEELTKQFTYKYDDTLFTANTQLRTAVANLKDSAKDAEEGVTVVKPYSKSVSLYGSNRYLVYFLGIDEDKDIVIKDANDEDKEVFADTDKAKEYKEKIYKELFDAKLTDTYIKEEMEKLYKDAKIEIYDPMIRTLFNFSNSLNAKGGFKDNNTLATLTIKRDDKDITTTVTVKDLYDALEKVYGLSTSSDILLTRILSEKYSITDAKRKELETSFKATLDNFASDGLASSGYPKSMGQDAFLTVAFNASSNKEAFEKQYVMGNLRTQFKEDIDSIYANAGVYAKFADVTKLAYENNKGLNASHLLVYVDFNNDGSPDDPATLSDEVKAKLAVSNDKGEDQVTQLIELLKEVAETNYSNLTAGLQGVATLYNDSTRYELLSGKLDYAIANKFIEFRKLGLKVKYESLNAITNETNFPTSESQLDSTFYDYVINDLLNSEVDKNALPQLDTTKRSKEDSINLGLETAFGWHTLVTTGTFEAKSAKEESDSDSYVSSIKNPTNPDAYLTSKNPNETLSYEQIAIYIKESALPTGVESLSSSVKEAITAYFEPVYSKFTGTNMSTFITLKVLFGDKEIKLANADLNARLQTLLEVNRNQFFAYSIFDASRTNSVYTTAKTGNTQFEAIYGTWFTIFN</sequence>
<keyword evidence="3" id="KW-1185">Reference proteome</keyword>
<dbReference type="Proteomes" id="UP000032740">
    <property type="component" value="Chromosome"/>
</dbReference>
<feature type="chain" id="PRO_5004650599" description="Lipoprotein" evidence="1">
    <location>
        <begin position="25"/>
        <end position="997"/>
    </location>
</feature>
<protein>
    <recommendedName>
        <fullName evidence="4">Lipoprotein</fullName>
    </recommendedName>
</protein>
<evidence type="ECO:0000313" key="3">
    <source>
        <dbReference type="Proteomes" id="UP000032740"/>
    </source>
</evidence>
<dbReference type="AlphaFoldDB" id="U4KLN7"/>
<gene>
    <name evidence="2" type="ORF">BN85412250</name>
</gene>
<organism evidence="2 3">
    <name type="scientific">Alteracholeplasma palmae (strain ATCC 49389 / J233)</name>
    <name type="common">Acholeplasma palmae</name>
    <dbReference type="NCBI Taxonomy" id="1318466"/>
    <lineage>
        <taxon>Bacteria</taxon>
        <taxon>Bacillati</taxon>
        <taxon>Mycoplasmatota</taxon>
        <taxon>Mollicutes</taxon>
        <taxon>Acholeplasmatales</taxon>
        <taxon>Acholeplasmataceae</taxon>
        <taxon>Acholeplasma</taxon>
    </lineage>
</organism>
<proteinExistence type="predicted"/>